<gene>
    <name evidence="6" type="primary">MED19</name>
</gene>
<dbReference type="OrthoDB" id="10044050at2759"/>
<organism evidence="8 9">
    <name type="scientific">Clytia hemisphaerica</name>
    <dbReference type="NCBI Taxonomy" id="252671"/>
    <lineage>
        <taxon>Eukaryota</taxon>
        <taxon>Metazoa</taxon>
        <taxon>Cnidaria</taxon>
        <taxon>Hydrozoa</taxon>
        <taxon>Hydroidolina</taxon>
        <taxon>Leptothecata</taxon>
        <taxon>Obeliida</taxon>
        <taxon>Clytiidae</taxon>
        <taxon>Clytia</taxon>
    </lineage>
</organism>
<dbReference type="AlphaFoldDB" id="A0A7M5V4P0"/>
<dbReference type="InterPro" id="IPR019403">
    <property type="entry name" value="Mediator_Med19_met"/>
</dbReference>
<comment type="similarity">
    <text evidence="2 6">Belongs to the Mediator complex subunit 19 family.</text>
</comment>
<keyword evidence="6" id="KW-0010">Activator</keyword>
<protein>
    <recommendedName>
        <fullName evidence="6">Mediator of RNA polymerase II transcription subunit 19</fullName>
    </recommendedName>
    <alternativeName>
        <fullName evidence="6">Mediator complex subunit 19</fullName>
    </alternativeName>
</protein>
<evidence type="ECO:0000256" key="2">
    <source>
        <dbReference type="ARBA" id="ARBA00009259"/>
    </source>
</evidence>
<proteinExistence type="inferred from homology"/>
<evidence type="ECO:0000256" key="5">
    <source>
        <dbReference type="ARBA" id="ARBA00023242"/>
    </source>
</evidence>
<keyword evidence="9" id="KW-1185">Reference proteome</keyword>
<feature type="compositionally biased region" description="Basic residues" evidence="7">
    <location>
        <begin position="130"/>
        <end position="141"/>
    </location>
</feature>
<evidence type="ECO:0000256" key="7">
    <source>
        <dbReference type="SAM" id="MobiDB-lite"/>
    </source>
</evidence>
<evidence type="ECO:0000313" key="9">
    <source>
        <dbReference type="Proteomes" id="UP000594262"/>
    </source>
</evidence>
<feature type="compositionally biased region" description="Basic residues" evidence="7">
    <location>
        <begin position="178"/>
        <end position="188"/>
    </location>
</feature>
<accession>A0A7M5V4P0</accession>
<name>A0A7M5V4P0_9CNID</name>
<dbReference type="GO" id="GO:0003712">
    <property type="term" value="F:transcription coregulator activity"/>
    <property type="evidence" value="ECO:0007669"/>
    <property type="project" value="InterPro"/>
</dbReference>
<evidence type="ECO:0000256" key="3">
    <source>
        <dbReference type="ARBA" id="ARBA00023015"/>
    </source>
</evidence>
<evidence type="ECO:0000256" key="1">
    <source>
        <dbReference type="ARBA" id="ARBA00004123"/>
    </source>
</evidence>
<keyword evidence="4 6" id="KW-0804">Transcription</keyword>
<reference evidence="8" key="1">
    <citation type="submission" date="2021-01" db="UniProtKB">
        <authorList>
            <consortium name="EnsemblMetazoa"/>
        </authorList>
    </citation>
    <scope>IDENTIFICATION</scope>
</reference>
<dbReference type="EnsemblMetazoa" id="CLYHEMT002400.2">
    <property type="protein sequence ID" value="CLYHEMP002400.2"/>
    <property type="gene ID" value="CLYHEMG002400"/>
</dbReference>
<sequence>MSNPLVGSTTIDPDEYFKTDPGIPFHLLRRKKAAQPPSLLSMSTNLQGLDEAFAKFSKQNIKDGLSSFLPDLPGYVDAPGTPQDSLQSLIDKPPIGGREILPLNDSALQGFRLMPGSVPDHLKFMNKPPERKKKKKHKHHDHDHDEPFNNDPNNPNNDSTQDRKHKKKKKDENGEKKKKEKKKKKKKDRKGEQDD</sequence>
<comment type="subcellular location">
    <subcellularLocation>
        <location evidence="1 6">Nucleus</location>
    </subcellularLocation>
</comment>
<dbReference type="Pfam" id="PF10278">
    <property type="entry name" value="Med19"/>
    <property type="match status" value="1"/>
</dbReference>
<dbReference type="Proteomes" id="UP000594262">
    <property type="component" value="Unplaced"/>
</dbReference>
<comment type="function">
    <text evidence="6">Component of the Mediator complex, a coactivator involved in the regulated transcription of nearly all RNA polymerase II-dependent genes. Mediator functions as a bridge to convey information from gene-specific regulatory proteins to the basal RNA polymerase II transcription machinery. Mediator is recruited to promoters by direct interactions with regulatory proteins and serves as a scaffold for the assembly of a functional preinitiation complex with RNA polymerase II and the general transcription factors.</text>
</comment>
<keyword evidence="3 6" id="KW-0805">Transcription regulation</keyword>
<dbReference type="GO" id="GO:0016592">
    <property type="term" value="C:mediator complex"/>
    <property type="evidence" value="ECO:0007669"/>
    <property type="project" value="InterPro"/>
</dbReference>
<evidence type="ECO:0000256" key="4">
    <source>
        <dbReference type="ARBA" id="ARBA00023163"/>
    </source>
</evidence>
<evidence type="ECO:0000313" key="8">
    <source>
        <dbReference type="EnsemblMetazoa" id="CLYHEMP002400.2"/>
    </source>
</evidence>
<dbReference type="GO" id="GO:0045944">
    <property type="term" value="P:positive regulation of transcription by RNA polymerase II"/>
    <property type="evidence" value="ECO:0007669"/>
    <property type="project" value="TreeGrafter"/>
</dbReference>
<keyword evidence="5 6" id="KW-0539">Nucleus</keyword>
<comment type="subunit">
    <text evidence="6">Component of the Mediator complex.</text>
</comment>
<dbReference type="PANTHER" id="PTHR22536:SF1">
    <property type="entry name" value="MEDIATOR OF RNA POLYMERASE II TRANSCRIPTION SUBUNIT 19"/>
    <property type="match status" value="1"/>
</dbReference>
<dbReference type="PANTHER" id="PTHR22536">
    <property type="entry name" value="LUNG CANCER METASTASIS-RELATED LCMR1 PROTEIN"/>
    <property type="match status" value="1"/>
</dbReference>
<feature type="region of interest" description="Disordered" evidence="7">
    <location>
        <begin position="117"/>
        <end position="195"/>
    </location>
</feature>
<feature type="compositionally biased region" description="Low complexity" evidence="7">
    <location>
        <begin position="149"/>
        <end position="158"/>
    </location>
</feature>
<evidence type="ECO:0000256" key="6">
    <source>
        <dbReference type="RuleBase" id="RU364151"/>
    </source>
</evidence>